<dbReference type="Pfam" id="PF00696">
    <property type="entry name" value="AA_kinase"/>
    <property type="match status" value="1"/>
</dbReference>
<dbReference type="GO" id="GO:0009534">
    <property type="term" value="C:chloroplast thylakoid"/>
    <property type="evidence" value="ECO:0007669"/>
    <property type="project" value="TreeGrafter"/>
</dbReference>
<evidence type="ECO:0000256" key="5">
    <source>
        <dbReference type="ARBA" id="ARBA00022679"/>
    </source>
</evidence>
<keyword evidence="12" id="KW-1185">Reference proteome</keyword>
<dbReference type="GO" id="GO:0006526">
    <property type="term" value="P:L-arginine biosynthetic process"/>
    <property type="evidence" value="ECO:0007669"/>
    <property type="project" value="UniProtKB-KW"/>
</dbReference>
<sequence>MMMTQRAGMLPSRSLQSRNSPGALKMIGMRKIVSDRPARKSPLRNQQSRSHHVRVLASAQLSMDAEIRSKLTNLDKVTILSEALPFLRKFRGKTIVIKYGGAAMKDPTLKAGVITDIVLLSTVGIRCVLVHGGGPEINIWLEKVGIKPEFKNGLRVTDAATMEIVEMVLGGRVNKSLVSLIQQAGGLSVGLSGKDGNLLKARQMVEKDIGFVGEVTKVDPNILKIAVEDGFIPVVATIATDDDGNALNINADTAAGEIAAALKAEKLVLMTDVPGVLHDKNDVSTKYSSLDIRGCRTLIEQGVIAGGMIPKVDCCIRCLAQGVKAAHIIDGRARHGILMELLTDEGVGTMIVG</sequence>
<dbReference type="InterPro" id="IPR001057">
    <property type="entry name" value="Glu/AcGlu_kinase"/>
</dbReference>
<evidence type="ECO:0000256" key="8">
    <source>
        <dbReference type="ARBA" id="ARBA00022840"/>
    </source>
</evidence>
<dbReference type="GO" id="GO:0005524">
    <property type="term" value="F:ATP binding"/>
    <property type="evidence" value="ECO:0007669"/>
    <property type="project" value="UniProtKB-KW"/>
</dbReference>
<evidence type="ECO:0000256" key="3">
    <source>
        <dbReference type="ARBA" id="ARBA00022571"/>
    </source>
</evidence>
<dbReference type="FunFam" id="3.40.1160.10:FF:000004">
    <property type="entry name" value="Acetylglutamate kinase"/>
    <property type="match status" value="1"/>
</dbReference>
<keyword evidence="4" id="KW-0028">Amino-acid biosynthesis</keyword>
<dbReference type="Gene3D" id="3.40.1160.10">
    <property type="entry name" value="Acetylglutamate kinase-like"/>
    <property type="match status" value="1"/>
</dbReference>
<dbReference type="NCBIfam" id="TIGR00761">
    <property type="entry name" value="argB"/>
    <property type="match status" value="1"/>
</dbReference>
<evidence type="ECO:0000313" key="11">
    <source>
        <dbReference type="EMBL" id="GAX76088.1"/>
    </source>
</evidence>
<dbReference type="PRINTS" id="PR00474">
    <property type="entry name" value="GLU5KINASE"/>
</dbReference>
<dbReference type="CDD" id="cd04250">
    <property type="entry name" value="AAK_NAGK-C"/>
    <property type="match status" value="1"/>
</dbReference>
<dbReference type="InterPro" id="IPR001048">
    <property type="entry name" value="Asp/Glu/Uridylate_kinase"/>
</dbReference>
<dbReference type="PANTHER" id="PTHR23342">
    <property type="entry name" value="N-ACETYLGLUTAMATE SYNTHASE"/>
    <property type="match status" value="1"/>
</dbReference>
<dbReference type="InterPro" id="IPR037528">
    <property type="entry name" value="ArgB"/>
</dbReference>
<evidence type="ECO:0000259" key="10">
    <source>
        <dbReference type="Pfam" id="PF00696"/>
    </source>
</evidence>
<gene>
    <name evidence="11" type="ORF">CEUSTIGMA_g3531.t1</name>
</gene>
<reference evidence="11 12" key="1">
    <citation type="submission" date="2017-08" db="EMBL/GenBank/DDBJ databases">
        <title>Acidophilic green algal genome provides insights into adaptation to an acidic environment.</title>
        <authorList>
            <person name="Hirooka S."/>
            <person name="Hirose Y."/>
            <person name="Kanesaki Y."/>
            <person name="Higuchi S."/>
            <person name="Fujiwara T."/>
            <person name="Onuma R."/>
            <person name="Era A."/>
            <person name="Ohbayashi R."/>
            <person name="Uzuka A."/>
            <person name="Nozaki H."/>
            <person name="Yoshikawa H."/>
            <person name="Miyagishima S.Y."/>
        </authorList>
    </citation>
    <scope>NUCLEOTIDE SEQUENCE [LARGE SCALE GENOMIC DNA]</scope>
    <source>
        <strain evidence="11 12">NIES-2499</strain>
    </source>
</reference>
<evidence type="ECO:0000256" key="6">
    <source>
        <dbReference type="ARBA" id="ARBA00022741"/>
    </source>
</evidence>
<keyword evidence="7" id="KW-0418">Kinase</keyword>
<evidence type="ECO:0000256" key="4">
    <source>
        <dbReference type="ARBA" id="ARBA00022605"/>
    </source>
</evidence>
<dbReference type="InterPro" id="IPR041727">
    <property type="entry name" value="NAGK-C"/>
</dbReference>
<organism evidence="11 12">
    <name type="scientific">Chlamydomonas eustigma</name>
    <dbReference type="NCBI Taxonomy" id="1157962"/>
    <lineage>
        <taxon>Eukaryota</taxon>
        <taxon>Viridiplantae</taxon>
        <taxon>Chlorophyta</taxon>
        <taxon>core chlorophytes</taxon>
        <taxon>Chlorophyceae</taxon>
        <taxon>CS clade</taxon>
        <taxon>Chlamydomonadales</taxon>
        <taxon>Chlamydomonadaceae</taxon>
        <taxon>Chlamydomonas</taxon>
    </lineage>
</organism>
<dbReference type="AlphaFoldDB" id="A0A250WZ22"/>
<proteinExistence type="inferred from homology"/>
<dbReference type="PANTHER" id="PTHR23342:SF0">
    <property type="entry name" value="N-ACETYLGLUTAMATE SYNTHASE, MITOCHONDRIAL"/>
    <property type="match status" value="1"/>
</dbReference>
<dbReference type="HAMAP" id="MF_00082">
    <property type="entry name" value="ArgB"/>
    <property type="match status" value="1"/>
</dbReference>
<keyword evidence="5" id="KW-0808">Transferase</keyword>
<dbReference type="EC" id="2.7.2.8" evidence="2"/>
<comment type="caution">
    <text evidence="11">The sequence shown here is derived from an EMBL/GenBank/DDBJ whole genome shotgun (WGS) entry which is preliminary data.</text>
</comment>
<dbReference type="Proteomes" id="UP000232323">
    <property type="component" value="Unassembled WGS sequence"/>
</dbReference>
<keyword evidence="3" id="KW-0055">Arginine biosynthesis</keyword>
<evidence type="ECO:0000256" key="1">
    <source>
        <dbReference type="ARBA" id="ARBA00004828"/>
    </source>
</evidence>
<feature type="domain" description="Aspartate/glutamate/uridylate kinase" evidence="10">
    <location>
        <begin position="93"/>
        <end position="330"/>
    </location>
</feature>
<dbReference type="EMBL" id="BEGY01000015">
    <property type="protein sequence ID" value="GAX76088.1"/>
    <property type="molecule type" value="Genomic_DNA"/>
</dbReference>
<comment type="pathway">
    <text evidence="1">Amino-acid biosynthesis; L-arginine biosynthesis; N(2)-acetyl-L-ornithine from L-glutamate: step 2/4.</text>
</comment>
<dbReference type="OrthoDB" id="438291at2759"/>
<dbReference type="STRING" id="1157962.A0A250WZ22"/>
<dbReference type="GO" id="GO:0003991">
    <property type="term" value="F:acetylglutamate kinase activity"/>
    <property type="evidence" value="ECO:0007669"/>
    <property type="project" value="UniProtKB-EC"/>
</dbReference>
<accession>A0A250WZ22</accession>
<evidence type="ECO:0000256" key="2">
    <source>
        <dbReference type="ARBA" id="ARBA00013065"/>
    </source>
</evidence>
<evidence type="ECO:0000256" key="7">
    <source>
        <dbReference type="ARBA" id="ARBA00022777"/>
    </source>
</evidence>
<evidence type="ECO:0000256" key="9">
    <source>
        <dbReference type="SAM" id="MobiDB-lite"/>
    </source>
</evidence>
<dbReference type="SUPFAM" id="SSF53633">
    <property type="entry name" value="Carbamate kinase-like"/>
    <property type="match status" value="1"/>
</dbReference>
<protein>
    <recommendedName>
        <fullName evidence="2">acetylglutamate kinase</fullName>
        <ecNumber evidence="2">2.7.2.8</ecNumber>
    </recommendedName>
</protein>
<dbReference type="InterPro" id="IPR036393">
    <property type="entry name" value="AceGlu_kinase-like_sf"/>
</dbReference>
<feature type="region of interest" description="Disordered" evidence="9">
    <location>
        <begin position="1"/>
        <end position="21"/>
    </location>
</feature>
<keyword evidence="8" id="KW-0067">ATP-binding</keyword>
<evidence type="ECO:0000313" key="12">
    <source>
        <dbReference type="Proteomes" id="UP000232323"/>
    </source>
</evidence>
<keyword evidence="6" id="KW-0547">Nucleotide-binding</keyword>
<name>A0A250WZ22_9CHLO</name>
<dbReference type="InterPro" id="IPR004662">
    <property type="entry name" value="AcgluKinase_fam"/>
</dbReference>